<comment type="caution">
    <text evidence="2">The sequence shown here is derived from an EMBL/GenBank/DDBJ whole genome shotgun (WGS) entry which is preliminary data.</text>
</comment>
<evidence type="ECO:0000313" key="3">
    <source>
        <dbReference type="Proteomes" id="UP000176914"/>
    </source>
</evidence>
<protein>
    <recommendedName>
        <fullName evidence="1">HTH cro/C1-type domain-containing protein</fullName>
    </recommendedName>
</protein>
<gene>
    <name evidence="2" type="ORF">A3C20_03920</name>
</gene>
<evidence type="ECO:0000313" key="2">
    <source>
        <dbReference type="EMBL" id="OGG69654.1"/>
    </source>
</evidence>
<dbReference type="InterPro" id="IPR001387">
    <property type="entry name" value="Cro/C1-type_HTH"/>
</dbReference>
<feature type="domain" description="HTH cro/C1-type" evidence="1">
    <location>
        <begin position="28"/>
        <end position="82"/>
    </location>
</feature>
<dbReference type="Proteomes" id="UP000176914">
    <property type="component" value="Unassembled WGS sequence"/>
</dbReference>
<accession>A0A1F6E7G5</accession>
<dbReference type="Pfam" id="PF01381">
    <property type="entry name" value="HTH_3"/>
    <property type="match status" value="1"/>
</dbReference>
<dbReference type="SMART" id="SM00530">
    <property type="entry name" value="HTH_XRE"/>
    <property type="match status" value="1"/>
</dbReference>
<evidence type="ECO:0000259" key="1">
    <source>
        <dbReference type="PROSITE" id="PS50943"/>
    </source>
</evidence>
<name>A0A1F6E7G5_9BACT</name>
<dbReference type="Gene3D" id="1.10.260.40">
    <property type="entry name" value="lambda repressor-like DNA-binding domains"/>
    <property type="match status" value="1"/>
</dbReference>
<dbReference type="EMBL" id="MFLL01000010">
    <property type="protein sequence ID" value="OGG69654.1"/>
    <property type="molecule type" value="Genomic_DNA"/>
</dbReference>
<proteinExistence type="predicted"/>
<organism evidence="2 3">
    <name type="scientific">Candidatus Kaiserbacteria bacterium RIFCSPHIGHO2_02_FULL_55_25</name>
    <dbReference type="NCBI Taxonomy" id="1798498"/>
    <lineage>
        <taxon>Bacteria</taxon>
        <taxon>Candidatus Kaiseribacteriota</taxon>
    </lineage>
</organism>
<reference evidence="2 3" key="1">
    <citation type="journal article" date="2016" name="Nat. Commun.">
        <title>Thousands of microbial genomes shed light on interconnected biogeochemical processes in an aquifer system.</title>
        <authorList>
            <person name="Anantharaman K."/>
            <person name="Brown C.T."/>
            <person name="Hug L.A."/>
            <person name="Sharon I."/>
            <person name="Castelle C.J."/>
            <person name="Probst A.J."/>
            <person name="Thomas B.C."/>
            <person name="Singh A."/>
            <person name="Wilkins M.J."/>
            <person name="Karaoz U."/>
            <person name="Brodie E.L."/>
            <person name="Williams K.H."/>
            <person name="Hubbard S.S."/>
            <person name="Banfield J.F."/>
        </authorList>
    </citation>
    <scope>NUCLEOTIDE SEQUENCE [LARGE SCALE GENOMIC DNA]</scope>
</reference>
<sequence>MRRELLKDKETRTLYEAGALERAVRFAIIRKRIEKKLTQAQIAKRANMQQAAIARFETGESSPTLKTASRILAAVGAKVHVS</sequence>
<dbReference type="SUPFAM" id="SSF47413">
    <property type="entry name" value="lambda repressor-like DNA-binding domains"/>
    <property type="match status" value="1"/>
</dbReference>
<dbReference type="PROSITE" id="PS50943">
    <property type="entry name" value="HTH_CROC1"/>
    <property type="match status" value="1"/>
</dbReference>
<dbReference type="AlphaFoldDB" id="A0A1F6E7G5"/>
<dbReference type="CDD" id="cd00093">
    <property type="entry name" value="HTH_XRE"/>
    <property type="match status" value="1"/>
</dbReference>
<dbReference type="GO" id="GO:0003677">
    <property type="term" value="F:DNA binding"/>
    <property type="evidence" value="ECO:0007669"/>
    <property type="project" value="InterPro"/>
</dbReference>
<dbReference type="InterPro" id="IPR010982">
    <property type="entry name" value="Lambda_DNA-bd_dom_sf"/>
</dbReference>